<keyword evidence="2" id="KW-0479">Metal-binding</keyword>
<dbReference type="RefSeq" id="WP_213365928.1">
    <property type="nucleotide sequence ID" value="NZ_QTKX01000001.1"/>
</dbReference>
<evidence type="ECO:0000256" key="1">
    <source>
        <dbReference type="ARBA" id="ARBA00010211"/>
    </source>
</evidence>
<dbReference type="Gene3D" id="3.90.850.10">
    <property type="entry name" value="Fumarylacetoacetase-like, C-terminal domain"/>
    <property type="match status" value="1"/>
</dbReference>
<dbReference type="EMBL" id="QTKX01000001">
    <property type="protein sequence ID" value="MBS8263015.1"/>
    <property type="molecule type" value="Genomic_DNA"/>
</dbReference>
<dbReference type="Pfam" id="PF01557">
    <property type="entry name" value="FAA_hydrolase"/>
    <property type="match status" value="1"/>
</dbReference>
<dbReference type="PANTHER" id="PTHR11820:SF7">
    <property type="entry name" value="ACYLPYRUVASE FAHD1, MITOCHONDRIAL"/>
    <property type="match status" value="1"/>
</dbReference>
<reference evidence="4 5" key="1">
    <citation type="journal article" date="2021" name="Microorganisms">
        <title>Bacterial Dimethylsulfoniopropionate Biosynthesis in the East China Sea.</title>
        <authorList>
            <person name="Liu J."/>
            <person name="Zhang Y."/>
            <person name="Liu J."/>
            <person name="Zhong H."/>
            <person name="Williams B.T."/>
            <person name="Zheng Y."/>
            <person name="Curson A.R.J."/>
            <person name="Sun C."/>
            <person name="Sun H."/>
            <person name="Song D."/>
            <person name="Wagner Mackenzie B."/>
            <person name="Bermejo Martinez A."/>
            <person name="Todd J.D."/>
            <person name="Zhang X.H."/>
        </authorList>
    </citation>
    <scope>NUCLEOTIDE SEQUENCE [LARGE SCALE GENOMIC DNA]</scope>
    <source>
        <strain evidence="4 5">ESS08</strain>
    </source>
</reference>
<sequence length="303" mass="33421">MKFVMYKNESGQFIGIVNPEGTHVLPLVDTYEKMGGKKAIPADLLQAISLGEVFHQEAEKTFQWVNDNKLDSELFIPLETVELLAPIPRPAKNIFCVGKNYAEHAIEMGSKDDIPEHIMVFTKAPTTVIAHDQNILAHSELTEQLDYEGELAVVIGKKGKAIKREDALDYVFGYTIVNDVTARDLQAKHKQFFIGKSLDTTCPMGPWIVHKTTIENPNNLDIKTTVNGEVRQDSNTGNFIFPVEEVISVLSQGMTLEPGDIIATGTPAGVGKGFKPPRFLSSGDTIEITVEGIGTLRNRVTKQ</sequence>
<dbReference type="InterPro" id="IPR036663">
    <property type="entry name" value="Fumarylacetoacetase_C_sf"/>
</dbReference>
<evidence type="ECO:0000313" key="4">
    <source>
        <dbReference type="EMBL" id="MBS8263015.1"/>
    </source>
</evidence>
<dbReference type="GO" id="GO:0046872">
    <property type="term" value="F:metal ion binding"/>
    <property type="evidence" value="ECO:0007669"/>
    <property type="project" value="UniProtKB-KW"/>
</dbReference>
<dbReference type="Proteomes" id="UP000761411">
    <property type="component" value="Unassembled WGS sequence"/>
</dbReference>
<dbReference type="GO" id="GO:0018773">
    <property type="term" value="F:acetylpyruvate hydrolase activity"/>
    <property type="evidence" value="ECO:0007669"/>
    <property type="project" value="TreeGrafter"/>
</dbReference>
<dbReference type="AlphaFoldDB" id="A0A944CIC8"/>
<evidence type="ECO:0000256" key="2">
    <source>
        <dbReference type="ARBA" id="ARBA00022723"/>
    </source>
</evidence>
<proteinExistence type="inferred from homology"/>
<protein>
    <submittedName>
        <fullName evidence="4">FAA hydrolase family protein</fullName>
    </submittedName>
</protein>
<evidence type="ECO:0000259" key="3">
    <source>
        <dbReference type="Pfam" id="PF01557"/>
    </source>
</evidence>
<feature type="domain" description="Fumarylacetoacetase-like C-terminal" evidence="3">
    <location>
        <begin position="94"/>
        <end position="300"/>
    </location>
</feature>
<accession>A0A944CIC8</accession>
<name>A0A944CIC8_9BACI</name>
<dbReference type="InterPro" id="IPR011234">
    <property type="entry name" value="Fumarylacetoacetase-like_C"/>
</dbReference>
<dbReference type="SUPFAM" id="SSF56529">
    <property type="entry name" value="FAH"/>
    <property type="match status" value="1"/>
</dbReference>
<comment type="caution">
    <text evidence="4">The sequence shown here is derived from an EMBL/GenBank/DDBJ whole genome shotgun (WGS) entry which is preliminary data.</text>
</comment>
<comment type="similarity">
    <text evidence="1">Belongs to the FAH family.</text>
</comment>
<organism evidence="4 5">
    <name type="scientific">Mesobacillus boroniphilus</name>
    <dbReference type="NCBI Taxonomy" id="308892"/>
    <lineage>
        <taxon>Bacteria</taxon>
        <taxon>Bacillati</taxon>
        <taxon>Bacillota</taxon>
        <taxon>Bacilli</taxon>
        <taxon>Bacillales</taxon>
        <taxon>Bacillaceae</taxon>
        <taxon>Mesobacillus</taxon>
    </lineage>
</organism>
<evidence type="ECO:0000313" key="5">
    <source>
        <dbReference type="Proteomes" id="UP000761411"/>
    </source>
</evidence>
<dbReference type="PANTHER" id="PTHR11820">
    <property type="entry name" value="ACYLPYRUVASE"/>
    <property type="match status" value="1"/>
</dbReference>
<keyword evidence="4" id="KW-0378">Hydrolase</keyword>
<keyword evidence="5" id="KW-1185">Reference proteome</keyword>
<gene>
    <name evidence="4" type="ORF">DYI25_01035</name>
</gene>
<dbReference type="FunFam" id="3.90.850.10:FF:000010">
    <property type="entry name" value="FAA hydrolase family protein"/>
    <property type="match status" value="1"/>
</dbReference>